<evidence type="ECO:0000313" key="1">
    <source>
        <dbReference type="EMBL" id="PIS14562.1"/>
    </source>
</evidence>
<dbReference type="Proteomes" id="UP000230775">
    <property type="component" value="Unassembled WGS sequence"/>
</dbReference>
<proteinExistence type="predicted"/>
<dbReference type="EMBL" id="PEZI01000042">
    <property type="protein sequence ID" value="PIS14562.1"/>
    <property type="molecule type" value="Genomic_DNA"/>
</dbReference>
<evidence type="ECO:0000313" key="2">
    <source>
        <dbReference type="Proteomes" id="UP000230775"/>
    </source>
</evidence>
<organism evidence="1 2">
    <name type="scientific">Candidatus Shapirobacteria bacterium CG09_land_8_20_14_0_10_39_12</name>
    <dbReference type="NCBI Taxonomy" id="1974885"/>
    <lineage>
        <taxon>Bacteria</taxon>
        <taxon>Candidatus Shapironibacteriota</taxon>
    </lineage>
</organism>
<name>A0A2H0WPH7_9BACT</name>
<accession>A0A2H0WPH7</accession>
<dbReference type="AlphaFoldDB" id="A0A2H0WPH7"/>
<reference evidence="2" key="1">
    <citation type="submission" date="2017-09" db="EMBL/GenBank/DDBJ databases">
        <title>Depth-based differentiation of microbial function through sediment-hosted aquifers and enrichment of novel symbionts in the deep terrestrial subsurface.</title>
        <authorList>
            <person name="Probst A.J."/>
            <person name="Ladd B."/>
            <person name="Jarett J.K."/>
            <person name="Geller-Mcgrath D.E."/>
            <person name="Sieber C.M.K."/>
            <person name="Emerson J.B."/>
            <person name="Anantharaman K."/>
            <person name="Thomas B.C."/>
            <person name="Malmstrom R."/>
            <person name="Stieglmeier M."/>
            <person name="Klingl A."/>
            <person name="Woyke T."/>
            <person name="Ryan C.M."/>
            <person name="Banfield J.F."/>
        </authorList>
    </citation>
    <scope>NUCLEOTIDE SEQUENCE [LARGE SCALE GENOMIC DNA]</scope>
</reference>
<gene>
    <name evidence="1" type="ORF">COT64_02025</name>
</gene>
<sequence length="100" mass="11469">MEYSEQWGVVAGKEVFTLDEKQIQVLKQADTSGHRGIVWFSKFAISIPHIQAIYLISRQIKNQLATGDAYREQTPEERAKSLKALNKARRELIKKGLLKK</sequence>
<comment type="caution">
    <text evidence="1">The sequence shown here is derived from an EMBL/GenBank/DDBJ whole genome shotgun (WGS) entry which is preliminary data.</text>
</comment>
<protein>
    <submittedName>
        <fullName evidence="1">Uncharacterized protein</fullName>
    </submittedName>
</protein>